<protein>
    <recommendedName>
        <fullName evidence="1">Heterokaryon incompatibility domain-containing protein</fullName>
    </recommendedName>
</protein>
<dbReference type="STRING" id="1182541.W9ZKE5"/>
<dbReference type="eggNOG" id="ENOG502RW5N">
    <property type="taxonomic scope" value="Eukaryota"/>
</dbReference>
<reference evidence="2 3" key="1">
    <citation type="submission" date="2013-03" db="EMBL/GenBank/DDBJ databases">
        <title>The Genome Sequence of Capronia coronata CBS 617.96.</title>
        <authorList>
            <consortium name="The Broad Institute Genomics Platform"/>
            <person name="Cuomo C."/>
            <person name="de Hoog S."/>
            <person name="Gorbushina A."/>
            <person name="Walker B."/>
            <person name="Young S.K."/>
            <person name="Zeng Q."/>
            <person name="Gargeya S."/>
            <person name="Fitzgerald M."/>
            <person name="Haas B."/>
            <person name="Abouelleil A."/>
            <person name="Allen A.W."/>
            <person name="Alvarado L."/>
            <person name="Arachchi H.M."/>
            <person name="Berlin A.M."/>
            <person name="Chapman S.B."/>
            <person name="Gainer-Dewar J."/>
            <person name="Goldberg J."/>
            <person name="Griggs A."/>
            <person name="Gujja S."/>
            <person name="Hansen M."/>
            <person name="Howarth C."/>
            <person name="Imamovic A."/>
            <person name="Ireland A."/>
            <person name="Larimer J."/>
            <person name="McCowan C."/>
            <person name="Murphy C."/>
            <person name="Pearson M."/>
            <person name="Poon T.W."/>
            <person name="Priest M."/>
            <person name="Roberts A."/>
            <person name="Saif S."/>
            <person name="Shea T."/>
            <person name="Sisk P."/>
            <person name="Sykes S."/>
            <person name="Wortman J."/>
            <person name="Nusbaum C."/>
            <person name="Birren B."/>
        </authorList>
    </citation>
    <scope>NUCLEOTIDE SEQUENCE [LARGE SCALE GENOMIC DNA]</scope>
    <source>
        <strain evidence="2 3">CBS 617.96</strain>
    </source>
</reference>
<evidence type="ECO:0000259" key="1">
    <source>
        <dbReference type="Pfam" id="PF06985"/>
    </source>
</evidence>
<dbReference type="Proteomes" id="UP000019484">
    <property type="component" value="Unassembled WGS sequence"/>
</dbReference>
<dbReference type="GeneID" id="19155002"/>
<comment type="caution">
    <text evidence="2">The sequence shown here is derived from an EMBL/GenBank/DDBJ whole genome shotgun (WGS) entry which is preliminary data.</text>
</comment>
<dbReference type="PANTHER" id="PTHR24148">
    <property type="entry name" value="ANKYRIN REPEAT DOMAIN-CONTAINING PROTEIN 39 HOMOLOG-RELATED"/>
    <property type="match status" value="1"/>
</dbReference>
<accession>W9ZKE5</accession>
<feature type="domain" description="Heterokaryon incompatibility" evidence="1">
    <location>
        <begin position="73"/>
        <end position="213"/>
    </location>
</feature>
<dbReference type="InterPro" id="IPR052895">
    <property type="entry name" value="HetReg/Transcr_Mod"/>
</dbReference>
<sequence>MLSVLVFNAIRRNQKTETRSQQASSEVKFEGFHYEPLEEGQIRLLRFCPQEVDELDLFRVELFHARLSQAPEYVALSYSWGSDDSALSIEIMVNNQKYRVSQHLAGALDRLKTNNISAIWVDALCINQRDMIEKGKEVTRMFTIYRTATAVIVWLGQNVDLGHDADMLVQKVREFDQPLEKHHHNLEISQAALRALKRLLAQPYWGRVWIIQEVAAARRAFIFWGHNTIELRSLEALIREYSDLVEGHAIIPGYAQTVLSLRTACRAQQQPRLLDILAMTSDSETSHLRDKVYGLLGLAFDWTVFVREPNYSASVSEKGLCLEMTVAHISWYSSADIIFLRSTQPSQEALPSWCPDYFHFRVHDFDKNMLSYVCFRDVNLGWEKRRAFGASARMNEIIPDTFHISGNRLTLKGNLVGRISALGSLMYEDAGDCEFSNAFPAMEATATEIAKAFRRLLLLCHNQTFGHLSGLDFLTLLYALPEEVFGNAHCTGLKTWLSIHQGFFEGFGVRVIHTPSTEGIAIKIRGMSEPFLVRDEWREYFGSNDPNTRASARRRREYPLDSVLRSIDSTLQERLRLMCIRDQALLGWAHRDAEVGDTVWHLEGCTLPAILRRSPALSQDYGMDIYRLVGHAYVDPVMASGRWIAKEHKSRLVHVC</sequence>
<name>W9ZKE5_9EURO</name>
<dbReference type="EMBL" id="AMWN01000001">
    <property type="protein sequence ID" value="EXJ94974.1"/>
    <property type="molecule type" value="Genomic_DNA"/>
</dbReference>
<gene>
    <name evidence="2" type="ORF">A1O1_00092</name>
</gene>
<dbReference type="OrthoDB" id="2157530at2759"/>
<dbReference type="PANTHER" id="PTHR24148:SF73">
    <property type="entry name" value="HET DOMAIN PROTEIN (AFU_ORTHOLOGUE AFUA_8G01020)"/>
    <property type="match status" value="1"/>
</dbReference>
<keyword evidence="3" id="KW-1185">Reference proteome</keyword>
<evidence type="ECO:0000313" key="2">
    <source>
        <dbReference type="EMBL" id="EXJ94974.1"/>
    </source>
</evidence>
<dbReference type="AlphaFoldDB" id="W9ZKE5"/>
<dbReference type="Pfam" id="PF06985">
    <property type="entry name" value="HET"/>
    <property type="match status" value="1"/>
</dbReference>
<dbReference type="RefSeq" id="XP_007719203.1">
    <property type="nucleotide sequence ID" value="XM_007721013.1"/>
</dbReference>
<proteinExistence type="predicted"/>
<dbReference type="InterPro" id="IPR010730">
    <property type="entry name" value="HET"/>
</dbReference>
<evidence type="ECO:0000313" key="3">
    <source>
        <dbReference type="Proteomes" id="UP000019484"/>
    </source>
</evidence>
<organism evidence="2 3">
    <name type="scientific">Capronia coronata CBS 617.96</name>
    <dbReference type="NCBI Taxonomy" id="1182541"/>
    <lineage>
        <taxon>Eukaryota</taxon>
        <taxon>Fungi</taxon>
        <taxon>Dikarya</taxon>
        <taxon>Ascomycota</taxon>
        <taxon>Pezizomycotina</taxon>
        <taxon>Eurotiomycetes</taxon>
        <taxon>Chaetothyriomycetidae</taxon>
        <taxon>Chaetothyriales</taxon>
        <taxon>Herpotrichiellaceae</taxon>
        <taxon>Capronia</taxon>
    </lineage>
</organism>
<dbReference type="HOGENOM" id="CLU_004184_7_1_1"/>